<evidence type="ECO:0000313" key="3">
    <source>
        <dbReference type="Proteomes" id="UP001156102"/>
    </source>
</evidence>
<keyword evidence="1" id="KW-0812">Transmembrane</keyword>
<protein>
    <submittedName>
        <fullName evidence="2">Uncharacterized protein</fullName>
    </submittedName>
</protein>
<reference evidence="2" key="1">
    <citation type="submission" date="2022-07" db="EMBL/GenBank/DDBJ databases">
        <authorList>
            <person name="Li W.-J."/>
            <person name="Deng Q.-Q."/>
        </authorList>
    </citation>
    <scope>NUCLEOTIDE SEQUENCE</scope>
    <source>
        <strain evidence="2">SYSU M60031</strain>
    </source>
</reference>
<dbReference type="EMBL" id="JANCLT010000003">
    <property type="protein sequence ID" value="MCP8968161.1"/>
    <property type="molecule type" value="Genomic_DNA"/>
</dbReference>
<keyword evidence="1" id="KW-0472">Membrane</keyword>
<name>A0AA41XA07_9BACI</name>
<evidence type="ECO:0000256" key="1">
    <source>
        <dbReference type="SAM" id="Phobius"/>
    </source>
</evidence>
<sequence length="45" mass="4876">MLLAALLIAAAVTGYIALPQLIWLAVVVLVVYVMVFAVKGIVRRH</sequence>
<organism evidence="2 3">
    <name type="scientific">Ectobacillus ponti</name>
    <dbReference type="NCBI Taxonomy" id="2961894"/>
    <lineage>
        <taxon>Bacteria</taxon>
        <taxon>Bacillati</taxon>
        <taxon>Bacillota</taxon>
        <taxon>Bacilli</taxon>
        <taxon>Bacillales</taxon>
        <taxon>Bacillaceae</taxon>
        <taxon>Ectobacillus</taxon>
    </lineage>
</organism>
<keyword evidence="3" id="KW-1185">Reference proteome</keyword>
<accession>A0AA41XA07</accession>
<keyword evidence="1" id="KW-1133">Transmembrane helix</keyword>
<dbReference type="AlphaFoldDB" id="A0AA41XA07"/>
<evidence type="ECO:0000313" key="2">
    <source>
        <dbReference type="EMBL" id="MCP8968161.1"/>
    </source>
</evidence>
<comment type="caution">
    <text evidence="2">The sequence shown here is derived from an EMBL/GenBank/DDBJ whole genome shotgun (WGS) entry which is preliminary data.</text>
</comment>
<dbReference type="RefSeq" id="WP_254758080.1">
    <property type="nucleotide sequence ID" value="NZ_JANCLT010000003.1"/>
</dbReference>
<proteinExistence type="predicted"/>
<gene>
    <name evidence="2" type="ORF">NK662_06365</name>
</gene>
<feature type="transmembrane region" description="Helical" evidence="1">
    <location>
        <begin position="21"/>
        <end position="42"/>
    </location>
</feature>
<dbReference type="Proteomes" id="UP001156102">
    <property type="component" value="Unassembled WGS sequence"/>
</dbReference>